<sequence length="334" mass="34191">MIRLTSLAFAVLCGFYGNASLAQSSGLKLTDALKIGGDGGWDYISFDPGRQTLYLAHGSFISAVDLKTGLASPHLADAKGAHIALPVHGGLDLLITQGKADSVTINDAATGAVKAEIRTDAKPDAAIVEPVTGLAFVMANKGGALDAIDLTTSTLAGRVDVGGAAESGAVDGQGLVFTHLEDRNAFVTVDARTLKIVATHPLDDCEEPSGMAFVPNGRLILSACQNGIARVSNADTGAEVATLPVGAGPDAALYDARTNQGYIPSRDGKLTVISFAGVPHVIDTVTTGSGARTATLDTATGRIFLPTAEFGPEDPKTGKPNILPGTFKVLVVSR</sequence>
<dbReference type="EMBL" id="FMTS01000003">
    <property type="protein sequence ID" value="SCW60269.1"/>
    <property type="molecule type" value="Genomic_DNA"/>
</dbReference>
<accession>A0A1G4RW02</accession>
<dbReference type="RefSeq" id="WP_090647524.1">
    <property type="nucleotide sequence ID" value="NZ_CBCRYE010000001.1"/>
</dbReference>
<reference evidence="3" key="1">
    <citation type="submission" date="2016-10" db="EMBL/GenBank/DDBJ databases">
        <authorList>
            <person name="Varghese N."/>
            <person name="Submissions S."/>
        </authorList>
    </citation>
    <scope>NUCLEOTIDE SEQUENCE [LARGE SCALE GENOMIC DNA]</scope>
    <source>
        <strain evidence="3">CGMCC 1.3431</strain>
    </source>
</reference>
<dbReference type="InterPro" id="IPR051200">
    <property type="entry name" value="Host-pathogen_enzymatic-act"/>
</dbReference>
<dbReference type="AlphaFoldDB" id="A0A1G4RW02"/>
<dbReference type="Proteomes" id="UP000199150">
    <property type="component" value="Unassembled WGS sequence"/>
</dbReference>
<dbReference type="SUPFAM" id="SSF51004">
    <property type="entry name" value="C-terminal (heme d1) domain of cytochrome cd1-nitrite reductase"/>
    <property type="match status" value="1"/>
</dbReference>
<proteinExistence type="predicted"/>
<evidence type="ECO:0000313" key="3">
    <source>
        <dbReference type="Proteomes" id="UP000199150"/>
    </source>
</evidence>
<dbReference type="PANTHER" id="PTHR47197:SF3">
    <property type="entry name" value="DIHYDRO-HEME D1 DEHYDROGENASE"/>
    <property type="match status" value="1"/>
</dbReference>
<evidence type="ECO:0008006" key="4">
    <source>
        <dbReference type="Google" id="ProtNLM"/>
    </source>
</evidence>
<dbReference type="STRING" id="260084.SAMN02927928_2128"/>
<keyword evidence="3" id="KW-1185">Reference proteome</keyword>
<name>A0A1G4RW02_9CAUL</name>
<dbReference type="OrthoDB" id="7187796at2"/>
<dbReference type="Gene3D" id="2.130.10.10">
    <property type="entry name" value="YVTN repeat-like/Quinoprotein amine dehydrogenase"/>
    <property type="match status" value="1"/>
</dbReference>
<dbReference type="InterPro" id="IPR015943">
    <property type="entry name" value="WD40/YVTN_repeat-like_dom_sf"/>
</dbReference>
<dbReference type="InterPro" id="IPR011048">
    <property type="entry name" value="Haem_d1_sf"/>
</dbReference>
<dbReference type="PANTHER" id="PTHR47197">
    <property type="entry name" value="PROTEIN NIRF"/>
    <property type="match status" value="1"/>
</dbReference>
<feature type="signal peptide" evidence="1">
    <location>
        <begin position="1"/>
        <end position="22"/>
    </location>
</feature>
<protein>
    <recommendedName>
        <fullName evidence="4">40-residue YVTN family beta-propeller repeat-containing protein</fullName>
    </recommendedName>
</protein>
<keyword evidence="1" id="KW-0732">Signal</keyword>
<feature type="chain" id="PRO_5011711888" description="40-residue YVTN family beta-propeller repeat-containing protein" evidence="1">
    <location>
        <begin position="23"/>
        <end position="334"/>
    </location>
</feature>
<evidence type="ECO:0000256" key="1">
    <source>
        <dbReference type="SAM" id="SignalP"/>
    </source>
</evidence>
<evidence type="ECO:0000313" key="2">
    <source>
        <dbReference type="EMBL" id="SCW60269.1"/>
    </source>
</evidence>
<organism evidence="2 3">
    <name type="scientific">Asticcacaulis taihuensis</name>
    <dbReference type="NCBI Taxonomy" id="260084"/>
    <lineage>
        <taxon>Bacteria</taxon>
        <taxon>Pseudomonadati</taxon>
        <taxon>Pseudomonadota</taxon>
        <taxon>Alphaproteobacteria</taxon>
        <taxon>Caulobacterales</taxon>
        <taxon>Caulobacteraceae</taxon>
        <taxon>Asticcacaulis</taxon>
    </lineage>
</organism>
<gene>
    <name evidence="2" type="ORF">SAMN02927928_2128</name>
</gene>